<evidence type="ECO:0000313" key="1">
    <source>
        <dbReference type="EMBL" id="EGL87640.1"/>
    </source>
</evidence>
<reference evidence="1 2" key="1">
    <citation type="submission" date="2011-04" db="EMBL/GenBank/DDBJ databases">
        <authorList>
            <person name="Durkin A.S."/>
            <person name="Radune D."/>
            <person name="Hostetler J."/>
            <person name="Torralba M."/>
            <person name="Gillis M."/>
            <person name="Methe B."/>
            <person name="Sutton G."/>
            <person name="Nelson K.E."/>
        </authorList>
    </citation>
    <scope>NUCLEOTIDE SEQUENCE [LARGE SCALE GENOMIC DNA]</scope>
    <source>
        <strain evidence="1 2">SK255</strain>
    </source>
</reference>
<accession>F5VW00</accession>
<dbReference type="AlphaFoldDB" id="F5VW00"/>
<dbReference type="Proteomes" id="UP000003695">
    <property type="component" value="Unassembled WGS sequence"/>
</dbReference>
<comment type="caution">
    <text evidence="1">The sequence shown here is derived from an EMBL/GenBank/DDBJ whole genome shotgun (WGS) entry which is preliminary data.</text>
</comment>
<organism evidence="1 2">
    <name type="scientific">Streptococcus oralis SK255</name>
    <dbReference type="NCBI Taxonomy" id="1005704"/>
    <lineage>
        <taxon>Bacteria</taxon>
        <taxon>Bacillati</taxon>
        <taxon>Bacillota</taxon>
        <taxon>Bacilli</taxon>
        <taxon>Lactobacillales</taxon>
        <taxon>Streptococcaceae</taxon>
        <taxon>Streptococcus</taxon>
    </lineage>
</organism>
<dbReference type="Gene3D" id="3.40.50.300">
    <property type="entry name" value="P-loop containing nucleotide triphosphate hydrolases"/>
    <property type="match status" value="1"/>
</dbReference>
<dbReference type="SUPFAM" id="SSF52540">
    <property type="entry name" value="P-loop containing nucleoside triphosphate hydrolases"/>
    <property type="match status" value="1"/>
</dbReference>
<evidence type="ECO:0000313" key="2">
    <source>
        <dbReference type="Proteomes" id="UP000003695"/>
    </source>
</evidence>
<dbReference type="InterPro" id="IPR027417">
    <property type="entry name" value="P-loop_NTPase"/>
</dbReference>
<proteinExistence type="predicted"/>
<name>F5VW00_STROR</name>
<dbReference type="EMBL" id="AFNM01000039">
    <property type="protein sequence ID" value="EGL87640.1"/>
    <property type="molecule type" value="Genomic_DNA"/>
</dbReference>
<gene>
    <name evidence="1" type="ORF">HMPREF9968_0095</name>
</gene>
<protein>
    <recommendedName>
        <fullName evidence="3">ABC transporter domain-containing protein</fullName>
    </recommendedName>
</protein>
<sequence length="58" mass="6793">MIELKESKLSTNFIDLYIPQIKMRFGEKWLLTGRNKSGKTTLLKSIVNQEIDGYFQKV</sequence>
<evidence type="ECO:0008006" key="3">
    <source>
        <dbReference type="Google" id="ProtNLM"/>
    </source>
</evidence>